<feature type="chain" id="PRO_5026002386" description="Secreted protein" evidence="1">
    <location>
        <begin position="18"/>
        <end position="96"/>
    </location>
</feature>
<keyword evidence="1" id="KW-0732">Signal</keyword>
<evidence type="ECO:0000256" key="1">
    <source>
        <dbReference type="SAM" id="SignalP"/>
    </source>
</evidence>
<sequence>MHATNLLLISFASVARTPTPSNTTFSPKQISCLYFKPCLDEHRDPRGTTGAKLVVSAVKHPKTGYTNLVSHVRTAHPSVETDMRAASVAATGTLLS</sequence>
<dbReference type="AlphaFoldDB" id="A0A6G0Q4L0"/>
<protein>
    <recommendedName>
        <fullName evidence="4">Secreted protein</fullName>
    </recommendedName>
</protein>
<gene>
    <name evidence="2" type="ORF">PF008_g31043</name>
</gene>
<proteinExistence type="predicted"/>
<comment type="caution">
    <text evidence="2">The sequence shown here is derived from an EMBL/GenBank/DDBJ whole genome shotgun (WGS) entry which is preliminary data.</text>
</comment>
<evidence type="ECO:0000313" key="2">
    <source>
        <dbReference type="EMBL" id="KAE9268758.1"/>
    </source>
</evidence>
<reference evidence="2 3" key="1">
    <citation type="submission" date="2018-09" db="EMBL/GenBank/DDBJ databases">
        <title>Genomic investigation of the strawberry pathogen Phytophthora fragariae indicates pathogenicity is determined by transcriptional variation in three key races.</title>
        <authorList>
            <person name="Adams T.M."/>
            <person name="Armitage A.D."/>
            <person name="Sobczyk M.K."/>
            <person name="Bates H.J."/>
            <person name="Dunwell J.M."/>
            <person name="Nellist C.F."/>
            <person name="Harrison R.J."/>
        </authorList>
    </citation>
    <scope>NUCLEOTIDE SEQUENCE [LARGE SCALE GENOMIC DNA]</scope>
    <source>
        <strain evidence="2 3">NOV-77</strain>
    </source>
</reference>
<evidence type="ECO:0008006" key="4">
    <source>
        <dbReference type="Google" id="ProtNLM"/>
    </source>
</evidence>
<name>A0A6G0Q4L0_9STRA</name>
<dbReference type="EMBL" id="QXFY01006444">
    <property type="protein sequence ID" value="KAE9268758.1"/>
    <property type="molecule type" value="Genomic_DNA"/>
</dbReference>
<accession>A0A6G0Q4L0</accession>
<evidence type="ECO:0000313" key="3">
    <source>
        <dbReference type="Proteomes" id="UP000486351"/>
    </source>
</evidence>
<feature type="signal peptide" evidence="1">
    <location>
        <begin position="1"/>
        <end position="17"/>
    </location>
</feature>
<organism evidence="2 3">
    <name type="scientific">Phytophthora fragariae</name>
    <dbReference type="NCBI Taxonomy" id="53985"/>
    <lineage>
        <taxon>Eukaryota</taxon>
        <taxon>Sar</taxon>
        <taxon>Stramenopiles</taxon>
        <taxon>Oomycota</taxon>
        <taxon>Peronosporomycetes</taxon>
        <taxon>Peronosporales</taxon>
        <taxon>Peronosporaceae</taxon>
        <taxon>Phytophthora</taxon>
    </lineage>
</organism>
<dbReference type="Proteomes" id="UP000486351">
    <property type="component" value="Unassembled WGS sequence"/>
</dbReference>